<feature type="region of interest" description="Disordered" evidence="1">
    <location>
        <begin position="128"/>
        <end position="173"/>
    </location>
</feature>
<dbReference type="GeneID" id="33571363"/>
<comment type="caution">
    <text evidence="2">The sequence shown here is derived from an EMBL/GenBank/DDBJ whole genome shotgun (WGS) entry which is preliminary data.</text>
</comment>
<sequence length="344" mass="35640">MRPLTSPLSPASLRKSQTSRGRSSSIAPASPLIMHFPSNRPSPSPLLISTTQPPLSQAALASPSPRLVTNMHQLSMVPSSPVGVVTTSNGVQSPALFALPASQMMPPPSSPMILPSASQSNNVPRQRSLAQLQQPIQIQSQHQLSIHQPISSASQPSPALKPRSDSMSSALTSTSDKIDLAKAITPRFGSSLGTSLPALAPVTPASLMNLGAGSGTESTPTSPKFGIHTKSKATTDSESPPLTAITSDTTITATIDSTSSQKRGTKRQANGEAVVPSGAPSTPRQLAMTPGSAAMSPMPPPNGFALISPALKPTMLNHRGSTSMLVSPRLQPQLVSPRLPGVFY</sequence>
<dbReference type="Proteomes" id="UP000193648">
    <property type="component" value="Unassembled WGS sequence"/>
</dbReference>
<protein>
    <submittedName>
        <fullName evidence="2">Uncharacterized protein</fullName>
    </submittedName>
</protein>
<dbReference type="EMBL" id="MCFF01000014">
    <property type="protein sequence ID" value="ORZ19233.1"/>
    <property type="molecule type" value="Genomic_DNA"/>
</dbReference>
<reference evidence="2 3" key="1">
    <citation type="submission" date="2016-07" db="EMBL/GenBank/DDBJ databases">
        <title>Pervasive Adenine N6-methylation of Active Genes in Fungi.</title>
        <authorList>
            <consortium name="DOE Joint Genome Institute"/>
            <person name="Mondo S.J."/>
            <person name="Dannebaum R.O."/>
            <person name="Kuo R.C."/>
            <person name="Labutti K."/>
            <person name="Haridas S."/>
            <person name="Kuo A."/>
            <person name="Salamov A."/>
            <person name="Ahrendt S.R."/>
            <person name="Lipzen A."/>
            <person name="Sullivan W."/>
            <person name="Andreopoulos W.B."/>
            <person name="Clum A."/>
            <person name="Lindquist E."/>
            <person name="Daum C."/>
            <person name="Ramamoorthy G.K."/>
            <person name="Gryganskyi A."/>
            <person name="Culley D."/>
            <person name="Magnuson J.K."/>
            <person name="James T.Y."/>
            <person name="O'Malley M.A."/>
            <person name="Stajich J.E."/>
            <person name="Spatafora J.W."/>
            <person name="Visel A."/>
            <person name="Grigoriev I.V."/>
        </authorList>
    </citation>
    <scope>NUCLEOTIDE SEQUENCE [LARGE SCALE GENOMIC DNA]</scope>
    <source>
        <strain evidence="2 3">NRRL 3116</strain>
    </source>
</reference>
<dbReference type="InParanoid" id="A0A1Y2GRY4"/>
<feature type="compositionally biased region" description="Low complexity" evidence="1">
    <location>
        <begin position="250"/>
        <end position="260"/>
    </location>
</feature>
<name>A0A1Y2GRY4_9FUNG</name>
<dbReference type="AlphaFoldDB" id="A0A1Y2GRY4"/>
<organism evidence="2 3">
    <name type="scientific">Lobosporangium transversale</name>
    <dbReference type="NCBI Taxonomy" id="64571"/>
    <lineage>
        <taxon>Eukaryota</taxon>
        <taxon>Fungi</taxon>
        <taxon>Fungi incertae sedis</taxon>
        <taxon>Mucoromycota</taxon>
        <taxon>Mortierellomycotina</taxon>
        <taxon>Mortierellomycetes</taxon>
        <taxon>Mortierellales</taxon>
        <taxon>Mortierellaceae</taxon>
        <taxon>Lobosporangium</taxon>
    </lineage>
</organism>
<evidence type="ECO:0000313" key="3">
    <source>
        <dbReference type="Proteomes" id="UP000193648"/>
    </source>
</evidence>
<keyword evidence="3" id="KW-1185">Reference proteome</keyword>
<accession>A0A1Y2GRY4</accession>
<feature type="region of interest" description="Disordered" evidence="1">
    <location>
        <begin position="1"/>
        <end position="50"/>
    </location>
</feature>
<proteinExistence type="predicted"/>
<feature type="compositionally biased region" description="Low complexity" evidence="1">
    <location>
        <begin position="131"/>
        <end position="158"/>
    </location>
</feature>
<dbReference type="RefSeq" id="XP_021882401.1">
    <property type="nucleotide sequence ID" value="XM_022029520.1"/>
</dbReference>
<evidence type="ECO:0000313" key="2">
    <source>
        <dbReference type="EMBL" id="ORZ19233.1"/>
    </source>
</evidence>
<feature type="region of interest" description="Disordered" evidence="1">
    <location>
        <begin position="250"/>
        <end position="293"/>
    </location>
</feature>
<feature type="compositionally biased region" description="Polar residues" evidence="1">
    <location>
        <begin position="1"/>
        <end position="27"/>
    </location>
</feature>
<evidence type="ECO:0000256" key="1">
    <source>
        <dbReference type="SAM" id="MobiDB-lite"/>
    </source>
</evidence>
<gene>
    <name evidence="2" type="ORF">BCR41DRAFT_41577</name>
</gene>